<evidence type="ECO:0000256" key="8">
    <source>
        <dbReference type="HAMAP-Rule" id="MF_01107"/>
    </source>
</evidence>
<dbReference type="Gene3D" id="3.40.640.10">
    <property type="entry name" value="Type I PLP-dependent aspartate aminotransferase-like (Major domain)"/>
    <property type="match status" value="1"/>
</dbReference>
<evidence type="ECO:0000256" key="7">
    <source>
        <dbReference type="ARBA" id="ARBA00049111"/>
    </source>
</evidence>
<dbReference type="InterPro" id="IPR015424">
    <property type="entry name" value="PyrdxlP-dep_Trfase"/>
</dbReference>
<dbReference type="SUPFAM" id="SSF53383">
    <property type="entry name" value="PLP-dependent transferases"/>
    <property type="match status" value="1"/>
</dbReference>
<dbReference type="GO" id="GO:0003992">
    <property type="term" value="F:N2-acetyl-L-ornithine:2-oxoglutarate 5-aminotransferase activity"/>
    <property type="evidence" value="ECO:0007669"/>
    <property type="project" value="UniProtKB-UniRule"/>
</dbReference>
<dbReference type="GO" id="GO:0042802">
    <property type="term" value="F:identical protein binding"/>
    <property type="evidence" value="ECO:0007669"/>
    <property type="project" value="TreeGrafter"/>
</dbReference>
<keyword evidence="5 8" id="KW-0808">Transferase</keyword>
<evidence type="ECO:0000256" key="4">
    <source>
        <dbReference type="ARBA" id="ARBA00022605"/>
    </source>
</evidence>
<evidence type="ECO:0000256" key="1">
    <source>
        <dbReference type="ARBA" id="ARBA00004946"/>
    </source>
</evidence>
<dbReference type="InterPro" id="IPR005814">
    <property type="entry name" value="Aminotrans_3"/>
</dbReference>
<feature type="modified residue" description="N6-(pyridoxal phosphate)lysine" evidence="8">
    <location>
        <position position="281"/>
    </location>
</feature>
<dbReference type="CDD" id="cd00610">
    <property type="entry name" value="OAT_like"/>
    <property type="match status" value="1"/>
</dbReference>
<dbReference type="InterPro" id="IPR004636">
    <property type="entry name" value="AcOrn/SuccOrn_fam"/>
</dbReference>
<reference evidence="10 11" key="1">
    <citation type="submission" date="2019-08" db="EMBL/GenBank/DDBJ databases">
        <authorList>
            <person name="Peeters C."/>
        </authorList>
    </citation>
    <scope>NUCLEOTIDE SEQUENCE [LARGE SCALE GENOMIC DNA]</scope>
    <source>
        <strain evidence="10 11">LMG 31012</strain>
    </source>
</reference>
<dbReference type="PANTHER" id="PTHR11986">
    <property type="entry name" value="AMINOTRANSFERASE CLASS III"/>
    <property type="match status" value="1"/>
</dbReference>
<feature type="binding site" evidence="8">
    <location>
        <position position="170"/>
    </location>
    <ligand>
        <name>N(2)-acetyl-L-ornithine</name>
        <dbReference type="ChEBI" id="CHEBI:57805"/>
    </ligand>
</feature>
<evidence type="ECO:0000256" key="6">
    <source>
        <dbReference type="ARBA" id="ARBA00022898"/>
    </source>
</evidence>
<gene>
    <name evidence="8 10" type="primary">argD</name>
    <name evidence="10" type="ORF">PEP31012_00276</name>
</gene>
<organism evidence="10 11">
    <name type="scientific">Pandoraea eparura</name>
    <dbReference type="NCBI Taxonomy" id="2508291"/>
    <lineage>
        <taxon>Bacteria</taxon>
        <taxon>Pseudomonadati</taxon>
        <taxon>Pseudomonadota</taxon>
        <taxon>Betaproteobacteria</taxon>
        <taxon>Burkholderiales</taxon>
        <taxon>Burkholderiaceae</taxon>
        <taxon>Pandoraea</taxon>
    </lineage>
</organism>
<dbReference type="PROSITE" id="PS00600">
    <property type="entry name" value="AA_TRANSFER_CLASS_3"/>
    <property type="match status" value="1"/>
</dbReference>
<dbReference type="OrthoDB" id="3398487at2"/>
<sequence length="428" mass="45116">MSLATPSAAGSPTAPTSPSASTASKAARHARFSEFATGALLPITSRPDLVFTHGKGGWLYDHEGKRYLDFIQGWAVNSLGHCHPVMRDALATQSGLLLNPSPAYYNVPMIELADLLATLSGLGKVFFANSGAEANESAIKLARKWGQLHPNASGGARFEIITFRDAFHGRTLATMSASGKPGWDTIFAPQVPGFPKAELNNLASVEALIGPDTVAVMLEPIQGEAGVVPATDTFLKELRTLTKSRGLLLIVDEVQTGCGRTGTLFAHQQAGIVPDIMTLGKGIGGGVPLAAMLCGDEFAVFQPGDQGGTYNGNPLMCAVGLAVMRTVSAPGFLEFVRAQADYLSAGLDHLSSRYGGEGERGAGLLRALLLGRDIGPQLVEAARDMTPDGLLLNSARPNLLRFMPALNVSRDEIDQMLSMLDALLAKHV</sequence>
<keyword evidence="11" id="KW-1185">Reference proteome</keyword>
<evidence type="ECO:0000313" key="10">
    <source>
        <dbReference type="EMBL" id="VVD64512.1"/>
    </source>
</evidence>
<dbReference type="InterPro" id="IPR015421">
    <property type="entry name" value="PyrdxlP-dep_Trfase_major"/>
</dbReference>
<keyword evidence="2 8" id="KW-0055">Arginine biosynthesis</keyword>
<comment type="cofactor">
    <cofactor evidence="8">
        <name>pyridoxal 5'-phosphate</name>
        <dbReference type="ChEBI" id="CHEBI:597326"/>
    </cofactor>
    <text evidence="8">Binds 1 pyridoxal phosphate per subunit.</text>
</comment>
<feature type="binding site" evidence="8">
    <location>
        <begin position="252"/>
        <end position="255"/>
    </location>
    <ligand>
        <name>pyridoxal 5'-phosphate</name>
        <dbReference type="ChEBI" id="CHEBI:597326"/>
    </ligand>
</feature>
<feature type="region of interest" description="Disordered" evidence="9">
    <location>
        <begin position="1"/>
        <end position="23"/>
    </location>
</feature>
<comment type="similarity">
    <text evidence="8">Belongs to the class-III pyridoxal-phosphate-dependent aminotransferase family. ArgD subfamily.</text>
</comment>
<comment type="pathway">
    <text evidence="8">Amino-acid biosynthesis; L-arginine biosynthesis; N(2)-acetyl-L-ornithine from L-glutamate: step 4/4.</text>
</comment>
<proteinExistence type="inferred from homology"/>
<comment type="miscellaneous">
    <text evidence="8">May also have succinyldiaminopimelate aminotransferase activity, thus carrying out the corresponding step in lysine biosynthesis.</text>
</comment>
<dbReference type="InterPro" id="IPR049704">
    <property type="entry name" value="Aminotrans_3_PPA_site"/>
</dbReference>
<protein>
    <recommendedName>
        <fullName evidence="8">Acetylornithine aminotransferase</fullName>
        <shortName evidence="8">ACOAT</shortName>
        <ecNumber evidence="8">2.6.1.11</ecNumber>
    </recommendedName>
</protein>
<dbReference type="EMBL" id="CABPSH010000001">
    <property type="protein sequence ID" value="VVD64512.1"/>
    <property type="molecule type" value="Genomic_DNA"/>
</dbReference>
<comment type="pathway">
    <text evidence="1">Amine and polyamine biosynthesis; ectoine biosynthesis; L-ectoine from L-aspartate 4-semialdehyde: step 1/3.</text>
</comment>
<feature type="binding site" evidence="8">
    <location>
        <begin position="131"/>
        <end position="132"/>
    </location>
    <ligand>
        <name>pyridoxal 5'-phosphate</name>
        <dbReference type="ChEBI" id="CHEBI:597326"/>
    </ligand>
</feature>
<dbReference type="FunFam" id="3.40.640.10:FF:000004">
    <property type="entry name" value="Acetylornithine aminotransferase"/>
    <property type="match status" value="1"/>
</dbReference>
<dbReference type="GO" id="GO:0006526">
    <property type="term" value="P:L-arginine biosynthetic process"/>
    <property type="evidence" value="ECO:0007669"/>
    <property type="project" value="UniProtKB-UniRule"/>
</dbReference>
<dbReference type="PANTHER" id="PTHR11986:SF79">
    <property type="entry name" value="ACETYLORNITHINE AMINOTRANSFERASE, MITOCHONDRIAL"/>
    <property type="match status" value="1"/>
</dbReference>
<dbReference type="InterPro" id="IPR015422">
    <property type="entry name" value="PyrdxlP-dep_Trfase_small"/>
</dbReference>
<dbReference type="Pfam" id="PF00202">
    <property type="entry name" value="Aminotran_3"/>
    <property type="match status" value="1"/>
</dbReference>
<evidence type="ECO:0000256" key="2">
    <source>
        <dbReference type="ARBA" id="ARBA00022571"/>
    </source>
</evidence>
<keyword evidence="6 8" id="KW-0663">Pyridoxal phosphate</keyword>
<dbReference type="GO" id="GO:0030170">
    <property type="term" value="F:pyridoxal phosphate binding"/>
    <property type="evidence" value="ECO:0007669"/>
    <property type="project" value="InterPro"/>
</dbReference>
<evidence type="ECO:0000256" key="3">
    <source>
        <dbReference type="ARBA" id="ARBA00022576"/>
    </source>
</evidence>
<dbReference type="RefSeq" id="WP_150587573.1">
    <property type="nucleotide sequence ID" value="NZ_CABPSH010000001.1"/>
</dbReference>
<evidence type="ECO:0000256" key="9">
    <source>
        <dbReference type="SAM" id="MobiDB-lite"/>
    </source>
</evidence>
<dbReference type="UniPathway" id="UPA00068">
    <property type="reaction ID" value="UER00109"/>
</dbReference>
<comment type="catalytic activity">
    <reaction evidence="8">
        <text>N(2)-acetyl-L-ornithine + 2-oxoglutarate = N-acetyl-L-glutamate 5-semialdehyde + L-glutamate</text>
        <dbReference type="Rhea" id="RHEA:18049"/>
        <dbReference type="ChEBI" id="CHEBI:16810"/>
        <dbReference type="ChEBI" id="CHEBI:29123"/>
        <dbReference type="ChEBI" id="CHEBI:29985"/>
        <dbReference type="ChEBI" id="CHEBI:57805"/>
        <dbReference type="EC" id="2.6.1.11"/>
    </reaction>
</comment>
<feature type="binding site" evidence="8">
    <location>
        <position position="167"/>
    </location>
    <ligand>
        <name>pyridoxal 5'-phosphate</name>
        <dbReference type="ChEBI" id="CHEBI:597326"/>
    </ligand>
</feature>
<dbReference type="EC" id="2.6.1.11" evidence="8"/>
<keyword evidence="8" id="KW-0963">Cytoplasm</keyword>
<comment type="catalytic activity">
    <reaction evidence="7">
        <text>L-2,4-diaminobutanoate + 2-oxoglutarate = L-aspartate 4-semialdehyde + L-glutamate</text>
        <dbReference type="Rhea" id="RHEA:11160"/>
        <dbReference type="ChEBI" id="CHEBI:16810"/>
        <dbReference type="ChEBI" id="CHEBI:29985"/>
        <dbReference type="ChEBI" id="CHEBI:58761"/>
        <dbReference type="ChEBI" id="CHEBI:537519"/>
        <dbReference type="EC" id="2.6.1.76"/>
    </reaction>
</comment>
<evidence type="ECO:0000313" key="11">
    <source>
        <dbReference type="Proteomes" id="UP000400981"/>
    </source>
</evidence>
<dbReference type="NCBIfam" id="NF002985">
    <property type="entry name" value="PRK03715.1"/>
    <property type="match status" value="1"/>
</dbReference>
<dbReference type="HAMAP" id="MF_01107">
    <property type="entry name" value="ArgD_aminotrans_3"/>
    <property type="match status" value="1"/>
</dbReference>
<dbReference type="GO" id="GO:0045303">
    <property type="term" value="F:diaminobutyrate-2-oxoglutarate transaminase activity"/>
    <property type="evidence" value="ECO:0007669"/>
    <property type="project" value="UniProtKB-EC"/>
</dbReference>
<feature type="binding site" evidence="8">
    <location>
        <position position="309"/>
    </location>
    <ligand>
        <name>pyridoxal 5'-phosphate</name>
        <dbReference type="ChEBI" id="CHEBI:597326"/>
    </ligand>
</feature>
<dbReference type="NCBIfam" id="NF002325">
    <property type="entry name" value="PRK01278.1"/>
    <property type="match status" value="1"/>
</dbReference>
<dbReference type="AlphaFoldDB" id="A0A5E4RQ44"/>
<keyword evidence="4 8" id="KW-0028">Amino-acid biosynthesis</keyword>
<dbReference type="Gene3D" id="3.90.1150.10">
    <property type="entry name" value="Aspartate Aminotransferase, domain 1"/>
    <property type="match status" value="1"/>
</dbReference>
<dbReference type="InterPro" id="IPR050103">
    <property type="entry name" value="Class-III_PLP-dep_AT"/>
</dbReference>
<dbReference type="PIRSF" id="PIRSF000521">
    <property type="entry name" value="Transaminase_4ab_Lys_Orn"/>
    <property type="match status" value="1"/>
</dbReference>
<dbReference type="GO" id="GO:0005737">
    <property type="term" value="C:cytoplasm"/>
    <property type="evidence" value="ECO:0007669"/>
    <property type="project" value="UniProtKB-SubCell"/>
</dbReference>
<keyword evidence="3 8" id="KW-0032">Aminotransferase</keyword>
<comment type="subcellular location">
    <subcellularLocation>
        <location evidence="8">Cytoplasm</location>
    </subcellularLocation>
</comment>
<name>A0A5E4RQ44_9BURK</name>
<accession>A0A5E4RQ44</accession>
<evidence type="ECO:0000256" key="5">
    <source>
        <dbReference type="ARBA" id="ARBA00022679"/>
    </source>
</evidence>
<dbReference type="Proteomes" id="UP000400981">
    <property type="component" value="Unassembled WGS sequence"/>
</dbReference>
<comment type="caution">
    <text evidence="8">Lacks conserved residue(s) required for the propagation of feature annotation.</text>
</comment>
<comment type="subunit">
    <text evidence="8">Homodimer.</text>
</comment>